<protein>
    <recommendedName>
        <fullName evidence="3">XRE family transcriptional regulator</fullName>
    </recommendedName>
</protein>
<name>A0A2D0NJY8_FLAN2</name>
<dbReference type="EMBL" id="PDUD01000001">
    <property type="protein sequence ID" value="PHN08686.1"/>
    <property type="molecule type" value="Genomic_DNA"/>
</dbReference>
<proteinExistence type="predicted"/>
<evidence type="ECO:0000313" key="1">
    <source>
        <dbReference type="EMBL" id="PHN08686.1"/>
    </source>
</evidence>
<evidence type="ECO:0000313" key="2">
    <source>
        <dbReference type="Proteomes" id="UP000223913"/>
    </source>
</evidence>
<dbReference type="OrthoDB" id="1445865at2"/>
<keyword evidence="2" id="KW-1185">Reference proteome</keyword>
<evidence type="ECO:0008006" key="3">
    <source>
        <dbReference type="Google" id="ProtNLM"/>
    </source>
</evidence>
<sequence>MFSKNDVTPLKMALSKYYNNYFEIIGEKTQLSRPTISKFFNAKKVKPDNALKIYDVCIDLLLEKERDIKELQQKIKELT</sequence>
<organism evidence="1 2">
    <name type="scientific">Flavilitoribacter nigricans (strain ATCC 23147 / DSM 23189 / NBRC 102662 / NCIMB 1420 / SS-2)</name>
    <name type="common">Lewinella nigricans</name>
    <dbReference type="NCBI Taxonomy" id="1122177"/>
    <lineage>
        <taxon>Bacteria</taxon>
        <taxon>Pseudomonadati</taxon>
        <taxon>Bacteroidota</taxon>
        <taxon>Saprospiria</taxon>
        <taxon>Saprospirales</taxon>
        <taxon>Lewinellaceae</taxon>
        <taxon>Flavilitoribacter</taxon>
    </lineage>
</organism>
<reference evidence="1 2" key="1">
    <citation type="submission" date="2017-10" db="EMBL/GenBank/DDBJ databases">
        <title>The draft genome sequence of Lewinella nigricans NBRC 102662.</title>
        <authorList>
            <person name="Wang K."/>
        </authorList>
    </citation>
    <scope>NUCLEOTIDE SEQUENCE [LARGE SCALE GENOMIC DNA]</scope>
    <source>
        <strain evidence="1 2">NBRC 102662</strain>
    </source>
</reference>
<dbReference type="AlphaFoldDB" id="A0A2D0NJY8"/>
<accession>A0A2D0NJY8</accession>
<dbReference type="Proteomes" id="UP000223913">
    <property type="component" value="Unassembled WGS sequence"/>
</dbReference>
<gene>
    <name evidence="1" type="ORF">CRP01_01885</name>
</gene>
<comment type="caution">
    <text evidence="1">The sequence shown here is derived from an EMBL/GenBank/DDBJ whole genome shotgun (WGS) entry which is preliminary data.</text>
</comment>
<dbReference type="RefSeq" id="WP_099148276.1">
    <property type="nucleotide sequence ID" value="NZ_PDUD01000001.1"/>
</dbReference>